<dbReference type="SFLD" id="SFLDG01129">
    <property type="entry name" value="C1.5:_HAD__Beta-PGM__Phosphata"/>
    <property type="match status" value="1"/>
</dbReference>
<protein>
    <submittedName>
        <fullName evidence="1">HAD superfamily hydrolase (TIGR01509 family)</fullName>
    </submittedName>
</protein>
<sequence>MPIKRQAAKKDNFAIQPETTSAMTLKAVFFDMDGVLYDSMPNHASTWKKAFATVGIDYPEASAYENEGRTSKGTIELTYRTHLKREATPEEVHAVQTLKTQLMTQSPAPAPLPGIQPLMAQLREAGIRTLIVTGSKQPSLLNRVKNDFGIDASEMITGNDVTREKPDPQPYLMALERAGIDAHEAIVIENAPLGVRSAKAAGIATIAVNTGILPDSRLLEEGADRVLNGTAPLYEQWAEVAAEVSRKR</sequence>
<evidence type="ECO:0000313" key="1">
    <source>
        <dbReference type="EMBL" id="PZX17926.1"/>
    </source>
</evidence>
<keyword evidence="1" id="KW-0378">Hydrolase</keyword>
<dbReference type="Proteomes" id="UP000249239">
    <property type="component" value="Unassembled WGS sequence"/>
</dbReference>
<dbReference type="AlphaFoldDB" id="A0A2W7NXB3"/>
<dbReference type="PANTHER" id="PTHR43481">
    <property type="entry name" value="FRUCTOSE-1-PHOSPHATE PHOSPHATASE"/>
    <property type="match status" value="1"/>
</dbReference>
<dbReference type="InterPro" id="IPR036412">
    <property type="entry name" value="HAD-like_sf"/>
</dbReference>
<dbReference type="SUPFAM" id="SSF56784">
    <property type="entry name" value="HAD-like"/>
    <property type="match status" value="1"/>
</dbReference>
<dbReference type="InterPro" id="IPR051806">
    <property type="entry name" value="HAD-like_SPP"/>
</dbReference>
<dbReference type="GO" id="GO:0050308">
    <property type="term" value="F:sugar-phosphatase activity"/>
    <property type="evidence" value="ECO:0007669"/>
    <property type="project" value="TreeGrafter"/>
</dbReference>
<dbReference type="InterPro" id="IPR006439">
    <property type="entry name" value="HAD-SF_hydro_IA"/>
</dbReference>
<name>A0A2W7NXB3_9BACT</name>
<dbReference type="PANTHER" id="PTHR43481:SF4">
    <property type="entry name" value="GLYCEROL-1-PHOSPHATE PHOSPHOHYDROLASE 1-RELATED"/>
    <property type="match status" value="1"/>
</dbReference>
<gene>
    <name evidence="1" type="ORF">LX69_01339</name>
</gene>
<dbReference type="RefSeq" id="WP_245934951.1">
    <property type="nucleotide sequence ID" value="NZ_QKZK01000008.1"/>
</dbReference>
<proteinExistence type="predicted"/>
<keyword evidence="2" id="KW-1185">Reference proteome</keyword>
<dbReference type="NCBIfam" id="TIGR01509">
    <property type="entry name" value="HAD-SF-IA-v3"/>
    <property type="match status" value="1"/>
</dbReference>
<dbReference type="SFLD" id="SFLDG01135">
    <property type="entry name" value="C1.5.6:_HAD__Beta-PGM__Phospha"/>
    <property type="match status" value="1"/>
</dbReference>
<dbReference type="Gene3D" id="3.40.50.1000">
    <property type="entry name" value="HAD superfamily/HAD-like"/>
    <property type="match status" value="1"/>
</dbReference>
<reference evidence="1 2" key="1">
    <citation type="submission" date="2018-06" db="EMBL/GenBank/DDBJ databases">
        <title>Genomic Encyclopedia of Archaeal and Bacterial Type Strains, Phase II (KMG-II): from individual species to whole genera.</title>
        <authorList>
            <person name="Goeker M."/>
        </authorList>
    </citation>
    <scope>NUCLEOTIDE SEQUENCE [LARGE SCALE GENOMIC DNA]</scope>
    <source>
        <strain evidence="1 2">DSM 6779</strain>
    </source>
</reference>
<dbReference type="EMBL" id="QKZK01000008">
    <property type="protein sequence ID" value="PZX17926.1"/>
    <property type="molecule type" value="Genomic_DNA"/>
</dbReference>
<dbReference type="Pfam" id="PF00702">
    <property type="entry name" value="Hydrolase"/>
    <property type="match status" value="1"/>
</dbReference>
<evidence type="ECO:0000313" key="2">
    <source>
        <dbReference type="Proteomes" id="UP000249239"/>
    </source>
</evidence>
<dbReference type="Gene3D" id="1.10.150.240">
    <property type="entry name" value="Putative phosphatase, domain 2"/>
    <property type="match status" value="1"/>
</dbReference>
<dbReference type="SFLD" id="SFLDS00003">
    <property type="entry name" value="Haloacid_Dehalogenase"/>
    <property type="match status" value="1"/>
</dbReference>
<organism evidence="1 2">
    <name type="scientific">Breznakibacter xylanolyticus</name>
    <dbReference type="NCBI Taxonomy" id="990"/>
    <lineage>
        <taxon>Bacteria</taxon>
        <taxon>Pseudomonadati</taxon>
        <taxon>Bacteroidota</taxon>
        <taxon>Bacteroidia</taxon>
        <taxon>Marinilabiliales</taxon>
        <taxon>Marinilabiliaceae</taxon>
        <taxon>Breznakibacter</taxon>
    </lineage>
</organism>
<dbReference type="PRINTS" id="PR00413">
    <property type="entry name" value="HADHALOGNASE"/>
</dbReference>
<comment type="caution">
    <text evidence="1">The sequence shown here is derived from an EMBL/GenBank/DDBJ whole genome shotgun (WGS) entry which is preliminary data.</text>
</comment>
<accession>A0A2W7NXB3</accession>
<dbReference type="InterPro" id="IPR023198">
    <property type="entry name" value="PGP-like_dom2"/>
</dbReference>
<dbReference type="InterPro" id="IPR023214">
    <property type="entry name" value="HAD_sf"/>
</dbReference>